<reference evidence="2" key="1">
    <citation type="submission" date="2016-02" db="EMBL/GenBank/DDBJ databases">
        <title>Draft Genome Sequence of Sporotomaculum syntrophicum Strain FB, a Syntrophic Benzoate Degrader.</title>
        <authorList>
            <person name="Nobu M.K."/>
            <person name="Narihiro T."/>
            <person name="Qiu Y.-L."/>
            <person name="Ohashi A."/>
            <person name="Liu W.-T."/>
            <person name="Yuji S."/>
        </authorList>
    </citation>
    <scope>NUCLEOTIDE SEQUENCE</scope>
    <source>
        <strain evidence="2">FB</strain>
    </source>
</reference>
<keyword evidence="3" id="KW-1185">Reference proteome</keyword>
<feature type="region of interest" description="Disordered" evidence="1">
    <location>
        <begin position="292"/>
        <end position="315"/>
    </location>
</feature>
<dbReference type="Pfam" id="PF07070">
    <property type="entry name" value="Spo0M"/>
    <property type="match status" value="1"/>
</dbReference>
<comment type="caution">
    <text evidence="2">The sequence shown here is derived from an EMBL/GenBank/DDBJ whole genome shotgun (WGS) entry which is preliminary data.</text>
</comment>
<dbReference type="PANTHER" id="PTHR40053:SF1">
    <property type="entry name" value="SPORULATION-CONTROL PROTEIN SPO0M"/>
    <property type="match status" value="1"/>
</dbReference>
<evidence type="ECO:0000313" key="2">
    <source>
        <dbReference type="EMBL" id="KAF1085438.1"/>
    </source>
</evidence>
<dbReference type="Proteomes" id="UP000798488">
    <property type="component" value="Unassembled WGS sequence"/>
</dbReference>
<sequence length="327" mass="35462">MLKRLLASFGIGSSKVNLVLDKQEFSIGESLRGRIIVEGGNIDQEINTLDVEVVMKFTIKGKEFSKKVDTIRVAGNFYTKAKATQEVPFEHYLPFHYPISKGSVSYHLVTKMDIAKSADTGDTDEFIVLPGKDMALILDALAVLGLREKIGSGRIGRYGQEFNYYPTTLYADSLKELEVKFYLDDQAIKLYLALSIATGQMIPMKHHTELAIPSELLAGGSTEQVTDYIKKFLNQELQLAAEQGPNTQPAYQNYQQQQNTQGRPGFGGFMGGMAAGLLGAAVLGSLFGGDESEATAGEDADADLAGSEDDGGGLFDGFDDFGGGDFF</sequence>
<name>A0A9D3AZ45_9FIRM</name>
<dbReference type="OrthoDB" id="2351239at2"/>
<evidence type="ECO:0000256" key="1">
    <source>
        <dbReference type="SAM" id="MobiDB-lite"/>
    </source>
</evidence>
<dbReference type="RefSeq" id="WP_161821902.1">
    <property type="nucleotide sequence ID" value="NZ_LSRS01000003.1"/>
</dbReference>
<protein>
    <submittedName>
        <fullName evidence="2">Sporulation-control protein spo0M</fullName>
    </submittedName>
</protein>
<organism evidence="2 3">
    <name type="scientific">Sporotomaculum syntrophicum</name>
    <dbReference type="NCBI Taxonomy" id="182264"/>
    <lineage>
        <taxon>Bacteria</taxon>
        <taxon>Bacillati</taxon>
        <taxon>Bacillota</taxon>
        <taxon>Clostridia</taxon>
        <taxon>Eubacteriales</taxon>
        <taxon>Desulfallaceae</taxon>
        <taxon>Sporotomaculum</taxon>
    </lineage>
</organism>
<dbReference type="InterPro" id="IPR009776">
    <property type="entry name" value="Spore_0_M"/>
</dbReference>
<dbReference type="PANTHER" id="PTHR40053">
    <property type="entry name" value="SPORULATION-CONTROL PROTEIN SPO0M"/>
    <property type="match status" value="1"/>
</dbReference>
<evidence type="ECO:0000313" key="3">
    <source>
        <dbReference type="Proteomes" id="UP000798488"/>
    </source>
</evidence>
<accession>A0A9D3AZ45</accession>
<dbReference type="AlphaFoldDB" id="A0A9D3AZ45"/>
<feature type="compositionally biased region" description="Acidic residues" evidence="1">
    <location>
        <begin position="292"/>
        <end position="311"/>
    </location>
</feature>
<gene>
    <name evidence="2" type="primary">spo0M</name>
    <name evidence="2" type="ORF">SPSYN_01579</name>
</gene>
<dbReference type="EMBL" id="LSRS01000003">
    <property type="protein sequence ID" value="KAF1085438.1"/>
    <property type="molecule type" value="Genomic_DNA"/>
</dbReference>
<proteinExistence type="predicted"/>